<dbReference type="AlphaFoldDB" id="A0A6N4WGA3"/>
<dbReference type="KEGG" id="many:MANY_54160"/>
<dbReference type="EMBL" id="AP022620">
    <property type="protein sequence ID" value="BBZ80079.1"/>
    <property type="molecule type" value="Genomic_DNA"/>
</dbReference>
<dbReference type="Proteomes" id="UP000467249">
    <property type="component" value="Chromosome"/>
</dbReference>
<organism evidence="2 3">
    <name type="scientific">Mycolicibacterium anyangense</name>
    <dbReference type="NCBI Taxonomy" id="1431246"/>
    <lineage>
        <taxon>Bacteria</taxon>
        <taxon>Bacillati</taxon>
        <taxon>Actinomycetota</taxon>
        <taxon>Actinomycetes</taxon>
        <taxon>Mycobacteriales</taxon>
        <taxon>Mycobacteriaceae</taxon>
        <taxon>Mycolicibacterium</taxon>
    </lineage>
</organism>
<protein>
    <recommendedName>
        <fullName evidence="1">Condensation domain-containing protein</fullName>
    </recommendedName>
</protein>
<dbReference type="PANTHER" id="PTHR45527">
    <property type="entry name" value="NONRIBOSOMAL PEPTIDE SYNTHETASE"/>
    <property type="match status" value="1"/>
</dbReference>
<dbReference type="GO" id="GO:0003824">
    <property type="term" value="F:catalytic activity"/>
    <property type="evidence" value="ECO:0007669"/>
    <property type="project" value="InterPro"/>
</dbReference>
<dbReference type="Gene3D" id="3.30.559.10">
    <property type="entry name" value="Chloramphenicol acetyltransferase-like domain"/>
    <property type="match status" value="1"/>
</dbReference>
<evidence type="ECO:0000259" key="1">
    <source>
        <dbReference type="Pfam" id="PF00668"/>
    </source>
</evidence>
<dbReference type="GO" id="GO:0005737">
    <property type="term" value="C:cytoplasm"/>
    <property type="evidence" value="ECO:0007669"/>
    <property type="project" value="TreeGrafter"/>
</dbReference>
<dbReference type="SUPFAM" id="SSF52777">
    <property type="entry name" value="CoA-dependent acyltransferases"/>
    <property type="match status" value="2"/>
</dbReference>
<evidence type="ECO:0000313" key="3">
    <source>
        <dbReference type="Proteomes" id="UP000467249"/>
    </source>
</evidence>
<dbReference type="RefSeq" id="WP_246224523.1">
    <property type="nucleotide sequence ID" value="NZ_AP022620.1"/>
</dbReference>
<gene>
    <name evidence="2" type="ORF">MANY_54160</name>
</gene>
<accession>A0A6N4WGA3</accession>
<dbReference type="InterPro" id="IPR023213">
    <property type="entry name" value="CAT-like_dom_sf"/>
</dbReference>
<dbReference type="Gene3D" id="3.30.559.30">
    <property type="entry name" value="Nonribosomal peptide synthetase, condensation domain"/>
    <property type="match status" value="1"/>
</dbReference>
<dbReference type="GO" id="GO:0043041">
    <property type="term" value="P:amino acid activation for nonribosomal peptide biosynthetic process"/>
    <property type="evidence" value="ECO:0007669"/>
    <property type="project" value="TreeGrafter"/>
</dbReference>
<sequence length="302" mass="32615">MLRRHQGLRASFHELHDGRIAQVVWADVPVPFEAVTAPGDQWESIAAQELSRTFDLAEPPLVRYTLVSQSATEHRLIQTLHHIVADGWSYPLIFGDIVAHYNAATGAGPAPDPTGVTLRDHVEALAAGDPAVARATWAPVLAGSTPTLLFDDVAAVGEHRSVVRRLSAEHTTALADYARTRAVTVSTVLHAAWGVVLGRLTQRTDAVFGSTVSGRGGALADTDSIVGLLINTIPVTMSWDEQTPLGEVIEAVHRQQTEVLDATHIGLPELARMAGARELFDTLVVVENFPPHRNTPPQPQRH</sequence>
<dbReference type="Pfam" id="PF00668">
    <property type="entry name" value="Condensation"/>
    <property type="match status" value="1"/>
</dbReference>
<dbReference type="GO" id="GO:0031177">
    <property type="term" value="F:phosphopantetheine binding"/>
    <property type="evidence" value="ECO:0007669"/>
    <property type="project" value="TreeGrafter"/>
</dbReference>
<keyword evidence="3" id="KW-1185">Reference proteome</keyword>
<dbReference type="InterPro" id="IPR001242">
    <property type="entry name" value="Condensation_dom"/>
</dbReference>
<dbReference type="GO" id="GO:0044550">
    <property type="term" value="P:secondary metabolite biosynthetic process"/>
    <property type="evidence" value="ECO:0007669"/>
    <property type="project" value="TreeGrafter"/>
</dbReference>
<feature type="domain" description="Condensation" evidence="1">
    <location>
        <begin position="2"/>
        <end position="292"/>
    </location>
</feature>
<dbReference type="GO" id="GO:0008610">
    <property type="term" value="P:lipid biosynthetic process"/>
    <property type="evidence" value="ECO:0007669"/>
    <property type="project" value="UniProtKB-ARBA"/>
</dbReference>
<reference evidence="2 3" key="1">
    <citation type="journal article" date="2019" name="Emerg. Microbes Infect.">
        <title>Comprehensive subspecies identification of 175 nontuberculous mycobacteria species based on 7547 genomic profiles.</title>
        <authorList>
            <person name="Matsumoto Y."/>
            <person name="Kinjo T."/>
            <person name="Motooka D."/>
            <person name="Nabeya D."/>
            <person name="Jung N."/>
            <person name="Uechi K."/>
            <person name="Horii T."/>
            <person name="Iida T."/>
            <person name="Fujita J."/>
            <person name="Nakamura S."/>
        </authorList>
    </citation>
    <scope>NUCLEOTIDE SEQUENCE [LARGE SCALE GENOMIC DNA]</scope>
    <source>
        <strain evidence="2 3">JCM 30275</strain>
    </source>
</reference>
<evidence type="ECO:0000313" key="2">
    <source>
        <dbReference type="EMBL" id="BBZ80079.1"/>
    </source>
</evidence>
<name>A0A6N4WGA3_9MYCO</name>
<proteinExistence type="predicted"/>
<dbReference type="PANTHER" id="PTHR45527:SF1">
    <property type="entry name" value="FATTY ACID SYNTHASE"/>
    <property type="match status" value="1"/>
</dbReference>